<dbReference type="PANTHER" id="PTHR19372">
    <property type="entry name" value="SULFITE REDUCTASE"/>
    <property type="match status" value="1"/>
</dbReference>
<dbReference type="EMBL" id="RKLV01000008">
    <property type="protein sequence ID" value="MCX2819498.1"/>
    <property type="molecule type" value="Genomic_DNA"/>
</dbReference>
<keyword evidence="2" id="KW-1133">Transmembrane helix</keyword>
<keyword evidence="6" id="KW-1185">Reference proteome</keyword>
<evidence type="ECO:0000256" key="2">
    <source>
        <dbReference type="SAM" id="Phobius"/>
    </source>
</evidence>
<dbReference type="GO" id="GO:0043546">
    <property type="term" value="F:molybdopterin cofactor binding"/>
    <property type="evidence" value="ECO:0007669"/>
    <property type="project" value="TreeGrafter"/>
</dbReference>
<dbReference type="InterPro" id="IPR014756">
    <property type="entry name" value="Ig_E-set"/>
</dbReference>
<dbReference type="Pfam" id="PF00174">
    <property type="entry name" value="Oxidored_molyb"/>
    <property type="match status" value="1"/>
</dbReference>
<gene>
    <name evidence="5" type="ORF">EGH25_09065</name>
</gene>
<dbReference type="SUPFAM" id="SSF56524">
    <property type="entry name" value="Oxidoreductase molybdopterin-binding domain"/>
    <property type="match status" value="1"/>
</dbReference>
<name>A0A9Q4C4V8_9EURY</name>
<dbReference type="GO" id="GO:0006790">
    <property type="term" value="P:sulfur compound metabolic process"/>
    <property type="evidence" value="ECO:0007669"/>
    <property type="project" value="TreeGrafter"/>
</dbReference>
<dbReference type="RefSeq" id="WP_266087795.1">
    <property type="nucleotide sequence ID" value="NZ_RKLV01000008.1"/>
</dbReference>
<dbReference type="Gene3D" id="2.60.40.650">
    <property type="match status" value="1"/>
</dbReference>
<dbReference type="InterPro" id="IPR000572">
    <property type="entry name" value="OxRdtase_Mopterin-bd_dom"/>
</dbReference>
<evidence type="ECO:0000313" key="6">
    <source>
        <dbReference type="Proteomes" id="UP001149411"/>
    </source>
</evidence>
<feature type="region of interest" description="Disordered" evidence="1">
    <location>
        <begin position="428"/>
        <end position="461"/>
    </location>
</feature>
<evidence type="ECO:0000256" key="1">
    <source>
        <dbReference type="SAM" id="MobiDB-lite"/>
    </source>
</evidence>
<proteinExistence type="predicted"/>
<feature type="domain" description="Moybdenum cofactor oxidoreductase dimerisation" evidence="4">
    <location>
        <begin position="406"/>
        <end position="494"/>
    </location>
</feature>
<keyword evidence="2" id="KW-0812">Transmembrane</keyword>
<evidence type="ECO:0000259" key="4">
    <source>
        <dbReference type="Pfam" id="PF03404"/>
    </source>
</evidence>
<dbReference type="GO" id="GO:0008482">
    <property type="term" value="F:sulfite oxidase activity"/>
    <property type="evidence" value="ECO:0007669"/>
    <property type="project" value="TreeGrafter"/>
</dbReference>
<dbReference type="Gene3D" id="3.90.420.10">
    <property type="entry name" value="Oxidoreductase, molybdopterin-binding domain"/>
    <property type="match status" value="1"/>
</dbReference>
<comment type="caution">
    <text evidence="5">The sequence shown here is derived from an EMBL/GenBank/DDBJ whole genome shotgun (WGS) entry which is preliminary data.</text>
</comment>
<dbReference type="InterPro" id="IPR036374">
    <property type="entry name" value="OxRdtase_Mopterin-bd_sf"/>
</dbReference>
<sequence length="511" mass="54409">MVDESGTVERLLRLVPTGAVAALAGASALAGSYASAGFTGGFVVAPIESFLTAVMPDAAVNFAITVLGDLGQSLNLLMAFAVGVAVFGSFGLLGTAVSRRTPAAGAIFTLLLSWATAYGLTGAPALAFGAAVPPAGVVVFAEFLRRYPETKGEPHGRREVLGTAAGVGSLSVFSYLLGSRSTGTETLGEIGLSTSEAKEAEELLSKADERSLGVEGLEPLVSDGFYGVDINSVDPNVDESEWTLTVTGEVEEEITVTYDELTSKEASHRFSTLRCVGETLNGRKMDNALWTGVPLWEIIERANPGGDCDCVMLRASDGYYEEFPIDATRDGFLAYGMNGDALPRKHGYPARALIPGHWGEINVKWITEIEVLDEEATGYWEERGWQGTGPVITVAKLHAVNDLPDGRKQVAGHAYAGTRGIEAVEVSTDGEETWNEATLSEPLPETAGEPPEATGQTPYGEDVWRQWVYDFDGEDGDTVTVRARDGNGNLQPEEERDRFPSGPSGWVSREV</sequence>
<dbReference type="AlphaFoldDB" id="A0A9Q4C4V8"/>
<dbReference type="Proteomes" id="UP001149411">
    <property type="component" value="Unassembled WGS sequence"/>
</dbReference>
<feature type="transmembrane region" description="Helical" evidence="2">
    <location>
        <begin position="74"/>
        <end position="96"/>
    </location>
</feature>
<dbReference type="Pfam" id="PF03404">
    <property type="entry name" value="Mo-co_dimer"/>
    <property type="match status" value="1"/>
</dbReference>
<dbReference type="GO" id="GO:0030151">
    <property type="term" value="F:molybdenum ion binding"/>
    <property type="evidence" value="ECO:0007669"/>
    <property type="project" value="InterPro"/>
</dbReference>
<feature type="region of interest" description="Disordered" evidence="1">
    <location>
        <begin position="476"/>
        <end position="511"/>
    </location>
</feature>
<reference evidence="5" key="1">
    <citation type="submission" date="2022-09" db="EMBL/GenBank/DDBJ databases">
        <title>Haloadaptaus new haloarchaeum isolated from saline soil.</title>
        <authorList>
            <person name="Duran-Viseras A."/>
            <person name="Sanchez-Porro C."/>
            <person name="Ventosa A."/>
        </authorList>
    </citation>
    <scope>NUCLEOTIDE SEQUENCE</scope>
    <source>
        <strain evidence="5">F3-133</strain>
    </source>
</reference>
<organism evidence="5 6">
    <name type="scientific">Halorutilus salinus</name>
    <dbReference type="NCBI Taxonomy" id="2487751"/>
    <lineage>
        <taxon>Archaea</taxon>
        <taxon>Methanobacteriati</taxon>
        <taxon>Methanobacteriota</taxon>
        <taxon>Stenosarchaea group</taxon>
        <taxon>Halobacteria</taxon>
        <taxon>Halorutilales</taxon>
        <taxon>Halorutilaceae</taxon>
        <taxon>Halorutilus</taxon>
    </lineage>
</organism>
<dbReference type="InterPro" id="IPR005066">
    <property type="entry name" value="MoCF_OxRdtse_dimer"/>
</dbReference>
<evidence type="ECO:0000313" key="5">
    <source>
        <dbReference type="EMBL" id="MCX2819498.1"/>
    </source>
</evidence>
<dbReference type="SUPFAM" id="SSF81296">
    <property type="entry name" value="E set domains"/>
    <property type="match status" value="1"/>
</dbReference>
<dbReference type="PANTHER" id="PTHR19372:SF7">
    <property type="entry name" value="SULFITE OXIDASE, MITOCHONDRIAL"/>
    <property type="match status" value="1"/>
</dbReference>
<dbReference type="GO" id="GO:0020037">
    <property type="term" value="F:heme binding"/>
    <property type="evidence" value="ECO:0007669"/>
    <property type="project" value="TreeGrafter"/>
</dbReference>
<keyword evidence="2" id="KW-0472">Membrane</keyword>
<accession>A0A9Q4C4V8</accession>
<protein>
    <submittedName>
        <fullName evidence="5">Molybdopterin-dependent oxidoreductase</fullName>
    </submittedName>
</protein>
<evidence type="ECO:0000259" key="3">
    <source>
        <dbReference type="Pfam" id="PF00174"/>
    </source>
</evidence>
<feature type="domain" description="Oxidoreductase molybdopterin-binding" evidence="3">
    <location>
        <begin position="235"/>
        <end position="380"/>
    </location>
</feature>
<feature type="transmembrane region" description="Helical" evidence="2">
    <location>
        <begin position="20"/>
        <end position="43"/>
    </location>
</feature>